<name>A0A223P078_9SPHI</name>
<dbReference type="Proteomes" id="UP000215002">
    <property type="component" value="Chromosome"/>
</dbReference>
<evidence type="ECO:0000313" key="5">
    <source>
        <dbReference type="Proteomes" id="UP000215002"/>
    </source>
</evidence>
<dbReference type="OrthoDB" id="1524389at2"/>
<dbReference type="GO" id="GO:0016989">
    <property type="term" value="F:sigma factor antagonist activity"/>
    <property type="evidence" value="ECO:0007669"/>
    <property type="project" value="TreeGrafter"/>
</dbReference>
<dbReference type="InterPro" id="IPR006860">
    <property type="entry name" value="FecR"/>
</dbReference>
<feature type="domain" description="Protein FecR C-terminal" evidence="3">
    <location>
        <begin position="261"/>
        <end position="327"/>
    </location>
</feature>
<sequence length="336" mass="37840">MPRCTCYTKIPLVDSRIKELFERYQSGDASIEERRLVEDWFAAFDSQQQKDFSKEHSAELFVQMDRKIGSMLESHPARNRMSARWLQVAAVFLIGAGLVFYKTFSRAPKVPAGYTLISVPKGVKKQLSLPDGSTVYLNSGSTLRISPGFGVTNRRISLTGEGFFIVKHNQTNPFTIQSGRLIITDIGTSFNVKAYAEESLVKVAVESGEVNVKEENAGKEAPIFPKSIIRNQQLIYSKDSRRAILNDTQTIEVSAWRKNQLRFDNASFGEIATTLERWYGVTVNVHGHTDNRRYTVSFNNEPVSNVLKVLGKLSGMSYQVINKSIQINLKPNKSMK</sequence>
<dbReference type="PANTHER" id="PTHR30273:SF2">
    <property type="entry name" value="PROTEIN FECR"/>
    <property type="match status" value="1"/>
</dbReference>
<dbReference type="EMBL" id="CP022743">
    <property type="protein sequence ID" value="ASU35515.1"/>
    <property type="molecule type" value="Genomic_DNA"/>
</dbReference>
<evidence type="ECO:0000259" key="3">
    <source>
        <dbReference type="Pfam" id="PF16344"/>
    </source>
</evidence>
<organism evidence="4 5">
    <name type="scientific">Mucilaginibacter xinganensis</name>
    <dbReference type="NCBI Taxonomy" id="1234841"/>
    <lineage>
        <taxon>Bacteria</taxon>
        <taxon>Pseudomonadati</taxon>
        <taxon>Bacteroidota</taxon>
        <taxon>Sphingobacteriia</taxon>
        <taxon>Sphingobacteriales</taxon>
        <taxon>Sphingobacteriaceae</taxon>
        <taxon>Mucilaginibacter</taxon>
    </lineage>
</organism>
<dbReference type="AlphaFoldDB" id="A0A223P078"/>
<evidence type="ECO:0000259" key="2">
    <source>
        <dbReference type="Pfam" id="PF04773"/>
    </source>
</evidence>
<dbReference type="Gene3D" id="2.60.120.1440">
    <property type="match status" value="1"/>
</dbReference>
<dbReference type="InterPro" id="IPR032508">
    <property type="entry name" value="FecR_C"/>
</dbReference>
<evidence type="ECO:0008006" key="6">
    <source>
        <dbReference type="Google" id="ProtNLM"/>
    </source>
</evidence>
<protein>
    <recommendedName>
        <fullName evidence="6">FecR family protein</fullName>
    </recommendedName>
</protein>
<dbReference type="PIRSF" id="PIRSF018266">
    <property type="entry name" value="FecR"/>
    <property type="match status" value="1"/>
</dbReference>
<dbReference type="InterPro" id="IPR012373">
    <property type="entry name" value="Ferrdict_sens_TM"/>
</dbReference>
<keyword evidence="1" id="KW-1133">Transmembrane helix</keyword>
<feature type="domain" description="FecR protein" evidence="2">
    <location>
        <begin position="117"/>
        <end position="210"/>
    </location>
</feature>
<dbReference type="PANTHER" id="PTHR30273">
    <property type="entry name" value="PERIPLASMIC SIGNAL SENSOR AND SIGMA FACTOR ACTIVATOR FECR-RELATED"/>
    <property type="match status" value="1"/>
</dbReference>
<dbReference type="KEGG" id="muc:MuYL_3630"/>
<reference evidence="4 5" key="1">
    <citation type="submission" date="2017-08" db="EMBL/GenBank/DDBJ databases">
        <title>Complete genome sequence of Mucilaginibacter sp. strain BJC16-A31.</title>
        <authorList>
            <consortium name="Henan University of Science and Technology"/>
            <person name="You X."/>
        </authorList>
    </citation>
    <scope>NUCLEOTIDE SEQUENCE [LARGE SCALE GENOMIC DNA]</scope>
    <source>
        <strain evidence="4 5">BJC16-A31</strain>
    </source>
</reference>
<evidence type="ECO:0000256" key="1">
    <source>
        <dbReference type="SAM" id="Phobius"/>
    </source>
</evidence>
<dbReference type="Pfam" id="PF16344">
    <property type="entry name" value="FecR_C"/>
    <property type="match status" value="1"/>
</dbReference>
<accession>A0A223P078</accession>
<evidence type="ECO:0000313" key="4">
    <source>
        <dbReference type="EMBL" id="ASU35515.1"/>
    </source>
</evidence>
<dbReference type="Gene3D" id="3.55.50.30">
    <property type="match status" value="1"/>
</dbReference>
<proteinExistence type="predicted"/>
<keyword evidence="1" id="KW-0472">Membrane</keyword>
<feature type="transmembrane region" description="Helical" evidence="1">
    <location>
        <begin position="85"/>
        <end position="104"/>
    </location>
</feature>
<keyword evidence="5" id="KW-1185">Reference proteome</keyword>
<keyword evidence="1" id="KW-0812">Transmembrane</keyword>
<gene>
    <name evidence="4" type="ORF">MuYL_3630</name>
</gene>
<dbReference type="Pfam" id="PF04773">
    <property type="entry name" value="FecR"/>
    <property type="match status" value="1"/>
</dbReference>